<dbReference type="EMBL" id="JBHSEP010000005">
    <property type="protein sequence ID" value="MFC4598497.1"/>
    <property type="molecule type" value="Genomic_DNA"/>
</dbReference>
<proteinExistence type="predicted"/>
<name>A0ABV9F9X3_9BACL</name>
<dbReference type="Proteomes" id="UP001596028">
    <property type="component" value="Unassembled WGS sequence"/>
</dbReference>
<sequence>MKEEPDRLLRSACQVLLYYFTWSATLLTNASTVLPAAFRSYGLIRDGSFFVNLAVIDPGLRAGAAAASPSERCRTLQVVPSRILQVGAIRSCLAPRMYSAPKRHFPFPCCRRYSEEMFFKLKYKFKQYIDNEVN</sequence>
<evidence type="ECO:0000313" key="2">
    <source>
        <dbReference type="Proteomes" id="UP001596028"/>
    </source>
</evidence>
<dbReference type="RefSeq" id="WP_378094808.1">
    <property type="nucleotide sequence ID" value="NZ_JBHSEP010000005.1"/>
</dbReference>
<organism evidence="1 2">
    <name type="scientific">Cohnella hongkongensis</name>
    <dbReference type="NCBI Taxonomy" id="178337"/>
    <lineage>
        <taxon>Bacteria</taxon>
        <taxon>Bacillati</taxon>
        <taxon>Bacillota</taxon>
        <taxon>Bacilli</taxon>
        <taxon>Bacillales</taxon>
        <taxon>Paenibacillaceae</taxon>
        <taxon>Cohnella</taxon>
    </lineage>
</organism>
<keyword evidence="2" id="KW-1185">Reference proteome</keyword>
<reference evidence="2" key="1">
    <citation type="journal article" date="2019" name="Int. J. Syst. Evol. Microbiol.">
        <title>The Global Catalogue of Microorganisms (GCM) 10K type strain sequencing project: providing services to taxonomists for standard genome sequencing and annotation.</title>
        <authorList>
            <consortium name="The Broad Institute Genomics Platform"/>
            <consortium name="The Broad Institute Genome Sequencing Center for Infectious Disease"/>
            <person name="Wu L."/>
            <person name="Ma J."/>
        </authorList>
    </citation>
    <scope>NUCLEOTIDE SEQUENCE [LARGE SCALE GENOMIC DNA]</scope>
    <source>
        <strain evidence="2">CCUG 49571</strain>
    </source>
</reference>
<gene>
    <name evidence="1" type="ORF">ACFO3S_09655</name>
</gene>
<accession>A0ABV9F9X3</accession>
<evidence type="ECO:0000313" key="1">
    <source>
        <dbReference type="EMBL" id="MFC4598497.1"/>
    </source>
</evidence>
<comment type="caution">
    <text evidence="1">The sequence shown here is derived from an EMBL/GenBank/DDBJ whole genome shotgun (WGS) entry which is preliminary data.</text>
</comment>
<protein>
    <submittedName>
        <fullName evidence="1">Uncharacterized protein</fullName>
    </submittedName>
</protein>